<comment type="caution">
    <text evidence="1">The sequence shown here is derived from an EMBL/GenBank/DDBJ whole genome shotgun (WGS) entry which is preliminary data.</text>
</comment>
<dbReference type="RefSeq" id="XP_060447230.1">
    <property type="nucleotide sequence ID" value="XM_060589979.1"/>
</dbReference>
<organism evidence="1 2">
    <name type="scientific">Colletotrichum phormii</name>
    <dbReference type="NCBI Taxonomy" id="359342"/>
    <lineage>
        <taxon>Eukaryota</taxon>
        <taxon>Fungi</taxon>
        <taxon>Dikarya</taxon>
        <taxon>Ascomycota</taxon>
        <taxon>Pezizomycotina</taxon>
        <taxon>Sordariomycetes</taxon>
        <taxon>Hypocreomycetidae</taxon>
        <taxon>Glomerellales</taxon>
        <taxon>Glomerellaceae</taxon>
        <taxon>Colletotrichum</taxon>
        <taxon>Colletotrichum acutatum species complex</taxon>
    </lineage>
</organism>
<accession>A0AAI9ZUY8</accession>
<proteinExistence type="predicted"/>
<gene>
    <name evidence="1" type="ORF">BDP81DRAFT_422347</name>
</gene>
<dbReference type="Proteomes" id="UP001243989">
    <property type="component" value="Unassembled WGS sequence"/>
</dbReference>
<sequence length="57" mass="6222">MLINNTLLPTNLTDTLPFSVSRPKANNPSIHPPVSPSPFSNCLCFKQPSNRPLPLPP</sequence>
<name>A0AAI9ZUY8_9PEZI</name>
<evidence type="ECO:0000313" key="1">
    <source>
        <dbReference type="EMBL" id="KAK1638623.1"/>
    </source>
</evidence>
<dbReference type="EMBL" id="JAHMHQ010000006">
    <property type="protein sequence ID" value="KAK1638623.1"/>
    <property type="molecule type" value="Genomic_DNA"/>
</dbReference>
<keyword evidence="2" id="KW-1185">Reference proteome</keyword>
<evidence type="ECO:0000313" key="2">
    <source>
        <dbReference type="Proteomes" id="UP001243989"/>
    </source>
</evidence>
<reference evidence="1" key="1">
    <citation type="submission" date="2021-06" db="EMBL/GenBank/DDBJ databases">
        <title>Comparative genomics, transcriptomics and evolutionary studies reveal genomic signatures of adaptation to plant cell wall in hemibiotrophic fungi.</title>
        <authorList>
            <consortium name="DOE Joint Genome Institute"/>
            <person name="Baroncelli R."/>
            <person name="Diaz J.F."/>
            <person name="Benocci T."/>
            <person name="Peng M."/>
            <person name="Battaglia E."/>
            <person name="Haridas S."/>
            <person name="Andreopoulos W."/>
            <person name="Labutti K."/>
            <person name="Pangilinan J."/>
            <person name="Floch G.L."/>
            <person name="Makela M.R."/>
            <person name="Henrissat B."/>
            <person name="Grigoriev I.V."/>
            <person name="Crouch J.A."/>
            <person name="De Vries R.P."/>
            <person name="Sukno S.A."/>
            <person name="Thon M.R."/>
        </authorList>
    </citation>
    <scope>NUCLEOTIDE SEQUENCE</scope>
    <source>
        <strain evidence="1">CBS 102054</strain>
    </source>
</reference>
<protein>
    <submittedName>
        <fullName evidence="1">Uncharacterized protein</fullName>
    </submittedName>
</protein>
<dbReference type="GeneID" id="85474841"/>
<dbReference type="AlphaFoldDB" id="A0AAI9ZUY8"/>